<comment type="caution">
    <text evidence="2">The sequence shown here is derived from an EMBL/GenBank/DDBJ whole genome shotgun (WGS) entry which is preliminary data.</text>
</comment>
<organism evidence="2 3">
    <name type="scientific">Naegleria lovaniensis</name>
    <name type="common">Amoeba</name>
    <dbReference type="NCBI Taxonomy" id="51637"/>
    <lineage>
        <taxon>Eukaryota</taxon>
        <taxon>Discoba</taxon>
        <taxon>Heterolobosea</taxon>
        <taxon>Tetramitia</taxon>
        <taxon>Eutetramitia</taxon>
        <taxon>Vahlkampfiidae</taxon>
        <taxon>Naegleria</taxon>
    </lineage>
</organism>
<dbReference type="Proteomes" id="UP000816034">
    <property type="component" value="Unassembled WGS sequence"/>
</dbReference>
<evidence type="ECO:0000256" key="1">
    <source>
        <dbReference type="SAM" id="MobiDB-lite"/>
    </source>
</evidence>
<protein>
    <submittedName>
        <fullName evidence="2">Uncharacterized protein</fullName>
    </submittedName>
</protein>
<evidence type="ECO:0000313" key="2">
    <source>
        <dbReference type="EMBL" id="KAG2393261.1"/>
    </source>
</evidence>
<dbReference type="RefSeq" id="XP_044555155.1">
    <property type="nucleotide sequence ID" value="XM_044696691.1"/>
</dbReference>
<dbReference type="AlphaFoldDB" id="A0AA88KRF9"/>
<feature type="region of interest" description="Disordered" evidence="1">
    <location>
        <begin position="268"/>
        <end position="293"/>
    </location>
</feature>
<dbReference type="GeneID" id="68099246"/>
<proteinExistence type="predicted"/>
<evidence type="ECO:0000313" key="3">
    <source>
        <dbReference type="Proteomes" id="UP000816034"/>
    </source>
</evidence>
<sequence length="386" mass="43135">MTNLCNLSENDLDDFLIMLADGGMAEQSFHNKCETLYNSNALHCVCRDNISNRYLLATSAGCEGSNNNCERCKCQGVDSNDSGNQSSVVPKNNWDDNCPIRNETIAISTFNISTPQLLHKELHPLLHCYKMQSSGLPPQRCDEANSSVMNTLLLSSHPQNDTHTSTLIPDESTTTNMTTCSKLTRFKTPSFLLTTSFTENEMNCIDTYLNCVCPPSRSISSTKWSSLSSPLSQVDTHMNPHPLHKNNTSIPSNHSEIMMRNTNNVSPQVVDDNNFNTQQDSPQPLHNELPLNTSSNTISESLEEERTSSPSCHIEIQIPHSSSPVKITKPKKLQRKKSISIAHPATPGASFVKENPWQFHTYVKGKRQHTNNLVFYHFNPKVSNIK</sequence>
<reference evidence="2 3" key="1">
    <citation type="journal article" date="2018" name="BMC Genomics">
        <title>The genome of Naegleria lovaniensis, the basis for a comparative approach to unravel pathogenicity factors of the human pathogenic amoeba N. fowleri.</title>
        <authorList>
            <person name="Liechti N."/>
            <person name="Schurch N."/>
            <person name="Bruggmann R."/>
            <person name="Wittwer M."/>
        </authorList>
    </citation>
    <scope>NUCLEOTIDE SEQUENCE [LARGE SCALE GENOMIC DNA]</scope>
    <source>
        <strain evidence="2 3">ATCC 30569</strain>
    </source>
</reference>
<accession>A0AA88KRF9</accession>
<dbReference type="EMBL" id="PYSW02000002">
    <property type="protein sequence ID" value="KAG2393261.1"/>
    <property type="molecule type" value="Genomic_DNA"/>
</dbReference>
<gene>
    <name evidence="2" type="ORF">C9374_006792</name>
</gene>
<keyword evidence="3" id="KW-1185">Reference proteome</keyword>
<name>A0AA88KRF9_NAELO</name>